<evidence type="ECO:0000256" key="4">
    <source>
        <dbReference type="ARBA" id="ARBA00023163"/>
    </source>
</evidence>
<dbReference type="OrthoDB" id="9794370at2"/>
<dbReference type="GO" id="GO:0043565">
    <property type="term" value="F:sequence-specific DNA binding"/>
    <property type="evidence" value="ECO:0007669"/>
    <property type="project" value="InterPro"/>
</dbReference>
<dbReference type="Proteomes" id="UP000184245">
    <property type="component" value="Unassembled WGS sequence"/>
</dbReference>
<dbReference type="Gene3D" id="3.40.50.2300">
    <property type="match status" value="1"/>
</dbReference>
<dbReference type="Pfam" id="PF00072">
    <property type="entry name" value="Response_reg"/>
    <property type="match status" value="1"/>
</dbReference>
<dbReference type="InterPro" id="IPR009057">
    <property type="entry name" value="Homeodomain-like_sf"/>
</dbReference>
<dbReference type="Pfam" id="PF12833">
    <property type="entry name" value="HTH_18"/>
    <property type="match status" value="1"/>
</dbReference>
<keyword evidence="10" id="KW-1185">Reference proteome</keyword>
<dbReference type="AlphaFoldDB" id="A0A1M4Y3S0"/>
<evidence type="ECO:0000256" key="5">
    <source>
        <dbReference type="ARBA" id="ARBA00024867"/>
    </source>
</evidence>
<feature type="domain" description="Response regulatory" evidence="8">
    <location>
        <begin position="3"/>
        <end position="120"/>
    </location>
</feature>
<evidence type="ECO:0000256" key="6">
    <source>
        <dbReference type="PROSITE-ProRule" id="PRU00169"/>
    </source>
</evidence>
<keyword evidence="4" id="KW-0804">Transcription</keyword>
<accession>A0A1M4Y3S0</accession>
<dbReference type="InterPro" id="IPR052048">
    <property type="entry name" value="ST_Response_Regulator"/>
</dbReference>
<comment type="function">
    <text evidence="5">May play the central regulatory role in sporulation. It may be an element of the effector pathway responsible for the activation of sporulation genes in response to nutritional stress. Spo0A may act in concert with spo0H (a sigma factor) to control the expression of some genes that are critical to the sporulation process.</text>
</comment>
<name>A0A1M4Y3S0_9CLOT</name>
<dbReference type="InterPro" id="IPR020449">
    <property type="entry name" value="Tscrpt_reg_AraC-type_HTH"/>
</dbReference>
<organism evidence="9 10">
    <name type="scientific">Lactonifactor longoviformis DSM 17459</name>
    <dbReference type="NCBI Taxonomy" id="1122155"/>
    <lineage>
        <taxon>Bacteria</taxon>
        <taxon>Bacillati</taxon>
        <taxon>Bacillota</taxon>
        <taxon>Clostridia</taxon>
        <taxon>Eubacteriales</taxon>
        <taxon>Clostridiaceae</taxon>
        <taxon>Lactonifactor</taxon>
    </lineage>
</organism>
<evidence type="ECO:0000256" key="3">
    <source>
        <dbReference type="ARBA" id="ARBA00023125"/>
    </source>
</evidence>
<dbReference type="PRINTS" id="PR00032">
    <property type="entry name" value="HTHARAC"/>
</dbReference>
<dbReference type="PANTHER" id="PTHR43228:SF1">
    <property type="entry name" value="TWO-COMPONENT RESPONSE REGULATOR ARR22"/>
    <property type="match status" value="1"/>
</dbReference>
<dbReference type="InterPro" id="IPR001789">
    <property type="entry name" value="Sig_transdc_resp-reg_receiver"/>
</dbReference>
<keyword evidence="6" id="KW-0597">Phosphoprotein</keyword>
<proteinExistence type="predicted"/>
<evidence type="ECO:0000313" key="9">
    <source>
        <dbReference type="EMBL" id="SHF00320.1"/>
    </source>
</evidence>
<protein>
    <recommendedName>
        <fullName evidence="1">Stage 0 sporulation protein A homolog</fullName>
    </recommendedName>
</protein>
<reference evidence="9 10" key="1">
    <citation type="submission" date="2016-11" db="EMBL/GenBank/DDBJ databases">
        <authorList>
            <person name="Jaros S."/>
            <person name="Januszkiewicz K."/>
            <person name="Wedrychowicz H."/>
        </authorList>
    </citation>
    <scope>NUCLEOTIDE SEQUENCE [LARGE SCALE GENOMIC DNA]</scope>
    <source>
        <strain evidence="9 10">DSM 17459</strain>
    </source>
</reference>
<dbReference type="PROSITE" id="PS00041">
    <property type="entry name" value="HTH_ARAC_FAMILY_1"/>
    <property type="match status" value="1"/>
</dbReference>
<feature type="modified residue" description="4-aspartylphosphate" evidence="6">
    <location>
        <position position="55"/>
    </location>
</feature>
<feature type="domain" description="HTH araC/xylS-type" evidence="7">
    <location>
        <begin position="229"/>
        <end position="327"/>
    </location>
</feature>
<dbReference type="STRING" id="1122155.SAMN02745158_02233"/>
<dbReference type="PANTHER" id="PTHR43228">
    <property type="entry name" value="TWO-COMPONENT RESPONSE REGULATOR"/>
    <property type="match status" value="1"/>
</dbReference>
<dbReference type="SUPFAM" id="SSF52172">
    <property type="entry name" value="CheY-like"/>
    <property type="match status" value="1"/>
</dbReference>
<gene>
    <name evidence="9" type="ORF">SAMN02745158_02233</name>
</gene>
<keyword evidence="2" id="KW-0805">Transcription regulation</keyword>
<evidence type="ECO:0000256" key="1">
    <source>
        <dbReference type="ARBA" id="ARBA00018672"/>
    </source>
</evidence>
<evidence type="ECO:0000259" key="8">
    <source>
        <dbReference type="PROSITE" id="PS50110"/>
    </source>
</evidence>
<evidence type="ECO:0000259" key="7">
    <source>
        <dbReference type="PROSITE" id="PS01124"/>
    </source>
</evidence>
<dbReference type="InterPro" id="IPR011006">
    <property type="entry name" value="CheY-like_superfamily"/>
</dbReference>
<keyword evidence="3" id="KW-0238">DNA-binding</keyword>
<dbReference type="GO" id="GO:0003700">
    <property type="term" value="F:DNA-binding transcription factor activity"/>
    <property type="evidence" value="ECO:0007669"/>
    <property type="project" value="InterPro"/>
</dbReference>
<dbReference type="CDD" id="cd17536">
    <property type="entry name" value="REC_YesN-like"/>
    <property type="match status" value="1"/>
</dbReference>
<dbReference type="SUPFAM" id="SSF46689">
    <property type="entry name" value="Homeodomain-like"/>
    <property type="match status" value="1"/>
</dbReference>
<dbReference type="InterPro" id="IPR018062">
    <property type="entry name" value="HTH_AraC-typ_CS"/>
</dbReference>
<dbReference type="PROSITE" id="PS01124">
    <property type="entry name" value="HTH_ARAC_FAMILY_2"/>
    <property type="match status" value="1"/>
</dbReference>
<dbReference type="SMART" id="SM00448">
    <property type="entry name" value="REC"/>
    <property type="match status" value="1"/>
</dbReference>
<evidence type="ECO:0000256" key="2">
    <source>
        <dbReference type="ARBA" id="ARBA00023015"/>
    </source>
</evidence>
<dbReference type="PROSITE" id="PS50110">
    <property type="entry name" value="RESPONSE_REGULATORY"/>
    <property type="match status" value="1"/>
</dbReference>
<dbReference type="GO" id="GO:0000160">
    <property type="term" value="P:phosphorelay signal transduction system"/>
    <property type="evidence" value="ECO:0007669"/>
    <property type="project" value="InterPro"/>
</dbReference>
<evidence type="ECO:0000313" key="10">
    <source>
        <dbReference type="Proteomes" id="UP000184245"/>
    </source>
</evidence>
<dbReference type="SMART" id="SM00342">
    <property type="entry name" value="HTH_ARAC"/>
    <property type="match status" value="1"/>
</dbReference>
<sequence>MYQILFVEDDEDILFLISRYKLWRQGQYRIAGTAANGREALDKLAAAHYDLLITDIRMPVMDGLELCRRVRELGYRTIVILASTYHDFAYAKEGMRLGAVEYIEKPFSEEKLEEALELAGRFLGGNTLEDEIYDRLMHQNHTAQQMAGYLTGQLQAVFPDNPLMDRQEAAAVLQGVYAKLVKRAPWLELMGGVDIYIGENIPEDTSRVLQEYLNIVNRYQLREPDPVVQKMVTILKHNICRPRLLDYLSEQMELSKDYMGKRFRSIVGITISEYCTRLKMEQAKAMLTGTTKKVYEISRELGYTTVDYFTGLFKSYTGVTPTTYRNSKTG</sequence>
<dbReference type="InterPro" id="IPR018060">
    <property type="entry name" value="HTH_AraC"/>
</dbReference>
<dbReference type="Gene3D" id="1.10.10.60">
    <property type="entry name" value="Homeodomain-like"/>
    <property type="match status" value="2"/>
</dbReference>
<dbReference type="EMBL" id="FQVI01000010">
    <property type="protein sequence ID" value="SHF00320.1"/>
    <property type="molecule type" value="Genomic_DNA"/>
</dbReference>
<dbReference type="RefSeq" id="WP_072851701.1">
    <property type="nucleotide sequence ID" value="NZ_FQVI01000010.1"/>
</dbReference>